<keyword evidence="3" id="KW-0808">Transferase</keyword>
<dbReference type="Gene3D" id="3.40.640.10">
    <property type="entry name" value="Type I PLP-dependent aspartate aminotransferase-like (Major domain)"/>
    <property type="match status" value="1"/>
</dbReference>
<dbReference type="InterPro" id="IPR015424">
    <property type="entry name" value="PyrdxlP-dep_Trfase"/>
</dbReference>
<keyword evidence="2 6" id="KW-0032">Aminotransferase</keyword>
<evidence type="ECO:0000313" key="7">
    <source>
        <dbReference type="Proteomes" id="UP001606305"/>
    </source>
</evidence>
<evidence type="ECO:0000313" key="6">
    <source>
        <dbReference type="EMBL" id="MFG6459712.1"/>
    </source>
</evidence>
<evidence type="ECO:0000256" key="1">
    <source>
        <dbReference type="ARBA" id="ARBA00001933"/>
    </source>
</evidence>
<dbReference type="PANTHER" id="PTHR11986">
    <property type="entry name" value="AMINOTRANSFERASE CLASS III"/>
    <property type="match status" value="1"/>
</dbReference>
<comment type="cofactor">
    <cofactor evidence="1">
        <name>pyridoxal 5'-phosphate</name>
        <dbReference type="ChEBI" id="CHEBI:597326"/>
    </cofactor>
</comment>
<sequence length="425" mass="46027">MRGPDDVIDEAGLRLSSNSRPGKPVRLVRGEGAAVWDAAGRRYVDLSSQTMNLLFGQCHPRINAAIAQQLGTLTFADQDFQHDAYPQAMQALAPFVPQALTTYNFRLSDGSSGVECAVKMARRARGRGRVLTFDGIYLGQNTQSLHLRGWGSRRTEVLVGSHEDVVFAPLPRPQFELDFEHSPAENGAAACELIERMHDTLACVLIDPLMISSGVTMGRGMAQLVHRVIACAHRFDVPVILDECQTFGWVPDGTLARHFGFDADLLVLGKGVGGGMPLSVCISKPRYDGLEWGDADYTNGGTLAAMAGLLATCELLNEAQTRERVAQLESVIDGWAAEMGARLGPRIATRGIGLIRAIQLRGLADEDEARAAAVALVARCLERGLIVRKHTDCITLKPSLTTDPAELRDALVTLGHELINQLEAQ</sequence>
<proteinExistence type="inferred from homology"/>
<dbReference type="EMBL" id="JBIGIA010000028">
    <property type="protein sequence ID" value="MFG6459712.1"/>
    <property type="molecule type" value="Genomic_DNA"/>
</dbReference>
<comment type="caution">
    <text evidence="6">The sequence shown here is derived from an EMBL/GenBank/DDBJ whole genome shotgun (WGS) entry which is preliminary data.</text>
</comment>
<evidence type="ECO:0000256" key="2">
    <source>
        <dbReference type="ARBA" id="ARBA00022576"/>
    </source>
</evidence>
<evidence type="ECO:0000256" key="5">
    <source>
        <dbReference type="RuleBase" id="RU003560"/>
    </source>
</evidence>
<dbReference type="Gene3D" id="3.90.1150.10">
    <property type="entry name" value="Aspartate Aminotransferase, domain 1"/>
    <property type="match status" value="1"/>
</dbReference>
<dbReference type="Pfam" id="PF00202">
    <property type="entry name" value="Aminotran_3"/>
    <property type="match status" value="1"/>
</dbReference>
<organism evidence="6 7">
    <name type="scientific">Pelomonas nitida</name>
    <dbReference type="NCBI Taxonomy" id="3299027"/>
    <lineage>
        <taxon>Bacteria</taxon>
        <taxon>Pseudomonadati</taxon>
        <taxon>Pseudomonadota</taxon>
        <taxon>Betaproteobacteria</taxon>
        <taxon>Burkholderiales</taxon>
        <taxon>Sphaerotilaceae</taxon>
        <taxon>Roseateles</taxon>
    </lineage>
</organism>
<dbReference type="Proteomes" id="UP001606305">
    <property type="component" value="Unassembled WGS sequence"/>
</dbReference>
<dbReference type="InterPro" id="IPR015422">
    <property type="entry name" value="PyrdxlP-dep_Trfase_small"/>
</dbReference>
<accession>A0ABW7GCL9</accession>
<dbReference type="InterPro" id="IPR015421">
    <property type="entry name" value="PyrdxlP-dep_Trfase_major"/>
</dbReference>
<name>A0ABW7GCL9_9BURK</name>
<dbReference type="PANTHER" id="PTHR11986:SF79">
    <property type="entry name" value="ACETYLORNITHINE AMINOTRANSFERASE, MITOCHONDRIAL"/>
    <property type="match status" value="1"/>
</dbReference>
<comment type="similarity">
    <text evidence="5">Belongs to the class-III pyridoxal-phosphate-dependent aminotransferase family.</text>
</comment>
<keyword evidence="4 5" id="KW-0663">Pyridoxal phosphate</keyword>
<reference evidence="6 7" key="1">
    <citation type="submission" date="2024-09" db="EMBL/GenBank/DDBJ databases">
        <title>Novel species of the genus Pelomonas and Roseateles isolated from streams.</title>
        <authorList>
            <person name="Lu H."/>
        </authorList>
    </citation>
    <scope>NUCLEOTIDE SEQUENCE [LARGE SCALE GENOMIC DNA]</scope>
    <source>
        <strain evidence="6 7">BYS96W</strain>
    </source>
</reference>
<gene>
    <name evidence="6" type="ORF">ACG00X_23005</name>
</gene>
<protein>
    <submittedName>
        <fullName evidence="6">Aminotransferase class III-fold pyridoxal phosphate-dependent enzyme</fullName>
    </submittedName>
</protein>
<dbReference type="InterPro" id="IPR005814">
    <property type="entry name" value="Aminotrans_3"/>
</dbReference>
<dbReference type="GO" id="GO:0008483">
    <property type="term" value="F:transaminase activity"/>
    <property type="evidence" value="ECO:0007669"/>
    <property type="project" value="UniProtKB-KW"/>
</dbReference>
<evidence type="ECO:0000256" key="4">
    <source>
        <dbReference type="ARBA" id="ARBA00022898"/>
    </source>
</evidence>
<dbReference type="RefSeq" id="WP_394491996.1">
    <property type="nucleotide sequence ID" value="NZ_JBIGIA010000028.1"/>
</dbReference>
<evidence type="ECO:0000256" key="3">
    <source>
        <dbReference type="ARBA" id="ARBA00022679"/>
    </source>
</evidence>
<dbReference type="InterPro" id="IPR050103">
    <property type="entry name" value="Class-III_PLP-dep_AT"/>
</dbReference>
<dbReference type="SUPFAM" id="SSF53383">
    <property type="entry name" value="PLP-dependent transferases"/>
    <property type="match status" value="1"/>
</dbReference>
<keyword evidence="7" id="KW-1185">Reference proteome</keyword>